<evidence type="ECO:0000313" key="1">
    <source>
        <dbReference type="EMBL" id="MCT7981604.1"/>
    </source>
</evidence>
<dbReference type="Proteomes" id="UP001525961">
    <property type="component" value="Unassembled WGS sequence"/>
</dbReference>
<gene>
    <name evidence="1" type="ORF">NG792_28175</name>
</gene>
<dbReference type="RefSeq" id="WP_261237761.1">
    <property type="nucleotide sequence ID" value="NZ_JAMXFA010000079.1"/>
</dbReference>
<keyword evidence="2" id="KW-1185">Reference proteome</keyword>
<name>A0ABT2NFZ3_9CYAN</name>
<evidence type="ECO:0000313" key="2">
    <source>
        <dbReference type="Proteomes" id="UP001525961"/>
    </source>
</evidence>
<protein>
    <submittedName>
        <fullName evidence="1">Uncharacterized protein</fullName>
    </submittedName>
</protein>
<accession>A0ABT2NFZ3</accession>
<proteinExistence type="predicted"/>
<organism evidence="1 2">
    <name type="scientific">Laspinema olomoucense D3b</name>
    <dbReference type="NCBI Taxonomy" id="2953688"/>
    <lineage>
        <taxon>Bacteria</taxon>
        <taxon>Bacillati</taxon>
        <taxon>Cyanobacteriota</taxon>
        <taxon>Cyanophyceae</taxon>
        <taxon>Oscillatoriophycideae</taxon>
        <taxon>Oscillatoriales</taxon>
        <taxon>Laspinemataceae</taxon>
        <taxon>Laspinema</taxon>
        <taxon>Laspinema olomoucense</taxon>
    </lineage>
</organism>
<comment type="caution">
    <text evidence="1">The sequence shown here is derived from an EMBL/GenBank/DDBJ whole genome shotgun (WGS) entry which is preliminary data.</text>
</comment>
<dbReference type="EMBL" id="JAMXFA010000079">
    <property type="protein sequence ID" value="MCT7981604.1"/>
    <property type="molecule type" value="Genomic_DNA"/>
</dbReference>
<sequence length="91" mass="10685">MTRTIAEIYRSEEYQSLSGEERYRIDSLPSEQRIYALHNIHLYREEQGRVKGVKEEQVYSAFSKLSISEQQRINSLNPVARLVALRSLVKK</sequence>
<reference evidence="1 2" key="1">
    <citation type="journal article" date="2022" name="Front. Microbiol.">
        <title>High genomic differentiation and limited gene flow indicate recent cryptic speciation within the genus Laspinema (cyanobacteria).</title>
        <authorList>
            <person name="Stanojkovic A."/>
            <person name="Skoupy S."/>
            <person name="Skaloud P."/>
            <person name="Dvorak P."/>
        </authorList>
    </citation>
    <scope>NUCLEOTIDE SEQUENCE [LARGE SCALE GENOMIC DNA]</scope>
    <source>
        <strain evidence="1 2">D3b</strain>
    </source>
</reference>